<evidence type="ECO:0000259" key="3">
    <source>
        <dbReference type="Pfam" id="PF24346"/>
    </source>
</evidence>
<dbReference type="Pfam" id="PF24346">
    <property type="entry name" value="DUF7507"/>
    <property type="match status" value="1"/>
</dbReference>
<gene>
    <name evidence="5" type="ORF">DZF91_18140</name>
</gene>
<dbReference type="PANTHER" id="PTHR34819:SF3">
    <property type="entry name" value="CELL SURFACE PROTEIN"/>
    <property type="match status" value="1"/>
</dbReference>
<name>A0A372JKB0_9ACTN</name>
<dbReference type="InterPro" id="IPR057687">
    <property type="entry name" value="DUF7927"/>
</dbReference>
<dbReference type="EMBL" id="QURH01000298">
    <property type="protein sequence ID" value="RFU40246.1"/>
    <property type="molecule type" value="Genomic_DNA"/>
</dbReference>
<evidence type="ECO:0000259" key="4">
    <source>
        <dbReference type="Pfam" id="PF25549"/>
    </source>
</evidence>
<feature type="domain" description="DUF7507" evidence="3">
    <location>
        <begin position="358"/>
        <end position="461"/>
    </location>
</feature>
<evidence type="ECO:0000313" key="5">
    <source>
        <dbReference type="EMBL" id="RFU40246.1"/>
    </source>
</evidence>
<organism evidence="5 6">
    <name type="scientific">Actinomadura logoneensis</name>
    <dbReference type="NCBI Taxonomy" id="2293572"/>
    <lineage>
        <taxon>Bacteria</taxon>
        <taxon>Bacillati</taxon>
        <taxon>Actinomycetota</taxon>
        <taxon>Actinomycetes</taxon>
        <taxon>Streptosporangiales</taxon>
        <taxon>Thermomonosporaceae</taxon>
        <taxon>Actinomadura</taxon>
    </lineage>
</organism>
<dbReference type="InterPro" id="IPR055354">
    <property type="entry name" value="DUF7507"/>
</dbReference>
<sequence>MRASAALLVAAAWLTVPSVASAPSALAASAVAASASAARARQGNGSELLNETFAGAAVEDPGFLALNDACLTGAPPGPDTTGPGGREPGTCSGHQVGPVPQIGRTPGYLQLTDAGRGRTGGVLYNRPLPGNGGLDLTFEQYQYGGVQGGGDGIAFFLTDGAGVLNQTGAFGGSLGYAQRTGRPGVDHGYLGLGLDAYGNYAVDFEGRGTGCPADQRPPAEFQVYDRPPNNVTLRGPGHEESYYCYLGGTGTTERIGTDPDGNVLFGSTLPGRLHEPAGDIAQAAGRTVHVVVSAEVRPTVSIEMDFHDGNGFVPVLSRRMPEDAPRTYKFGFTASTGSATDVHLIRQLRVRSSEPLGALNLVKQVDRTTPQPPVYRVGDVVPYQFVVTNTGGGRLTDVKVNDPRVADIRCPRDTLEARGEPLATMTCTGTHTITVADAAGGRFDNAATADGRDAAGADVHSGPSEVSVPVEGAGPVPVPVVAKTASTDRVRPGDEVTYMIRVRNEGTGPLVNGRLTDDLSGVLDDGDLVGTPEATAGNVVVDGTRLEWTGALDPGREAVITYTVRAHAGGDGTMRNAVRGLGNCQEDVQGPPCATLVEVAEEPPPPPPPPGPHGHLTITKWADRTYVRPGQRVVYRIRVENTGDGPLPDASFRDDLSAVLRRARLVGTPEADHGEVSYRRPVLRWHGSLAPGRSAVIEYTVVARHRGRLPNRVVSSVRRTNCRPHSRDPRCTAVVTVVPGPQKDREDR</sequence>
<feature type="signal peptide" evidence="2">
    <location>
        <begin position="1"/>
        <end position="22"/>
    </location>
</feature>
<dbReference type="NCBIfam" id="TIGR01451">
    <property type="entry name" value="B_ant_repeat"/>
    <property type="match status" value="3"/>
</dbReference>
<accession>A0A372JKB0</accession>
<dbReference type="Proteomes" id="UP000261811">
    <property type="component" value="Unassembled WGS sequence"/>
</dbReference>
<dbReference type="InterPro" id="IPR047589">
    <property type="entry name" value="DUF11_rpt"/>
</dbReference>
<dbReference type="AlphaFoldDB" id="A0A372JKB0"/>
<keyword evidence="6" id="KW-1185">Reference proteome</keyword>
<evidence type="ECO:0000256" key="2">
    <source>
        <dbReference type="SAM" id="SignalP"/>
    </source>
</evidence>
<dbReference type="Gene3D" id="2.60.120.200">
    <property type="match status" value="1"/>
</dbReference>
<evidence type="ECO:0000256" key="1">
    <source>
        <dbReference type="SAM" id="MobiDB-lite"/>
    </source>
</evidence>
<reference evidence="5 6" key="1">
    <citation type="submission" date="2018-08" db="EMBL/GenBank/DDBJ databases">
        <title>Actinomadura jelena sp. nov., a novel Actinomycete isolated from soil in Chad.</title>
        <authorList>
            <person name="Shi L."/>
        </authorList>
    </citation>
    <scope>NUCLEOTIDE SEQUENCE [LARGE SCALE GENOMIC DNA]</scope>
    <source>
        <strain evidence="5 6">NEAU-G17</strain>
    </source>
</reference>
<dbReference type="Pfam" id="PF25549">
    <property type="entry name" value="DUF7927"/>
    <property type="match status" value="2"/>
</dbReference>
<keyword evidence="2" id="KW-0732">Signal</keyword>
<feature type="domain" description="DUF7927" evidence="4">
    <location>
        <begin position="485"/>
        <end position="591"/>
    </location>
</feature>
<dbReference type="PANTHER" id="PTHR34819">
    <property type="entry name" value="LARGE CYSTEINE-RICH PERIPLASMIC PROTEIN OMCB"/>
    <property type="match status" value="1"/>
</dbReference>
<feature type="region of interest" description="Disordered" evidence="1">
    <location>
        <begin position="74"/>
        <end position="105"/>
    </location>
</feature>
<dbReference type="InterPro" id="IPR051172">
    <property type="entry name" value="Chlamydia_OmcB"/>
</dbReference>
<feature type="chain" id="PRO_5016769962" evidence="2">
    <location>
        <begin position="23"/>
        <end position="748"/>
    </location>
</feature>
<comment type="caution">
    <text evidence="5">The sequence shown here is derived from an EMBL/GenBank/DDBJ whole genome shotgun (WGS) entry which is preliminary data.</text>
</comment>
<feature type="domain" description="DUF7927" evidence="4">
    <location>
        <begin position="622"/>
        <end position="732"/>
    </location>
</feature>
<protein>
    <submittedName>
        <fullName evidence="5">DUF11 domain-containing protein</fullName>
    </submittedName>
</protein>
<proteinExistence type="predicted"/>
<dbReference type="InterPro" id="IPR013320">
    <property type="entry name" value="ConA-like_dom_sf"/>
</dbReference>
<evidence type="ECO:0000313" key="6">
    <source>
        <dbReference type="Proteomes" id="UP000261811"/>
    </source>
</evidence>
<dbReference type="SUPFAM" id="SSF49899">
    <property type="entry name" value="Concanavalin A-like lectins/glucanases"/>
    <property type="match status" value="1"/>
</dbReference>